<dbReference type="InterPro" id="IPR001356">
    <property type="entry name" value="HD"/>
</dbReference>
<dbReference type="STRING" id="1382522.W6MGA2"/>
<proteinExistence type="predicted"/>
<dbReference type="Gene3D" id="1.10.10.60">
    <property type="entry name" value="Homeodomain-like"/>
    <property type="match status" value="1"/>
</dbReference>
<dbReference type="InterPro" id="IPR051000">
    <property type="entry name" value="Homeobox_DNA-bind_prot"/>
</dbReference>
<keyword evidence="1 4" id="KW-0238">DNA-binding</keyword>
<dbReference type="PANTHER" id="PTHR24324:SF9">
    <property type="entry name" value="HOMEOBOX DOMAIN-CONTAINING PROTEIN"/>
    <property type="match status" value="1"/>
</dbReference>
<reference evidence="8" key="2">
    <citation type="submission" date="2014-02" db="EMBL/GenBank/DDBJ databases">
        <title>Complete DNA sequence of /Kuraishia capsulata/ illustrates novel genomic features among budding yeasts (/Saccharomycotina/).</title>
        <authorList>
            <person name="Morales L."/>
            <person name="Noel B."/>
            <person name="Porcel B."/>
            <person name="Marcet-Houben M."/>
            <person name="Hullo M-F."/>
            <person name="Sacerdot C."/>
            <person name="Tekaia F."/>
            <person name="Leh-Louis V."/>
            <person name="Despons L."/>
            <person name="Khanna V."/>
            <person name="Aury J-M."/>
            <person name="Barbe V."/>
            <person name="Couloux A."/>
            <person name="Labadie K."/>
            <person name="Pelletier E."/>
            <person name="Souciet J-L."/>
            <person name="Boekhout T."/>
            <person name="Gabaldon T."/>
            <person name="Wincker P."/>
            <person name="Dujon B."/>
        </authorList>
    </citation>
    <scope>NUCLEOTIDE SEQUENCE</scope>
    <source>
        <strain evidence="8">CBS 1993</strain>
    </source>
</reference>
<feature type="compositionally biased region" description="Polar residues" evidence="6">
    <location>
        <begin position="373"/>
        <end position="392"/>
    </location>
</feature>
<dbReference type="InterPro" id="IPR017970">
    <property type="entry name" value="Homeobox_CS"/>
</dbReference>
<dbReference type="Proteomes" id="UP000019384">
    <property type="component" value="Unassembled WGS sequence"/>
</dbReference>
<dbReference type="PROSITE" id="PS00027">
    <property type="entry name" value="HOMEOBOX_1"/>
    <property type="match status" value="1"/>
</dbReference>
<keyword evidence="3 4" id="KW-0539">Nucleus</keyword>
<evidence type="ECO:0000313" key="8">
    <source>
        <dbReference type="EMBL" id="CDK24806.1"/>
    </source>
</evidence>
<dbReference type="GO" id="GO:0005634">
    <property type="term" value="C:nucleus"/>
    <property type="evidence" value="ECO:0007669"/>
    <property type="project" value="UniProtKB-SubCell"/>
</dbReference>
<feature type="region of interest" description="Disordered" evidence="6">
    <location>
        <begin position="1"/>
        <end position="196"/>
    </location>
</feature>
<evidence type="ECO:0000256" key="3">
    <source>
        <dbReference type="ARBA" id="ARBA00023242"/>
    </source>
</evidence>
<keyword evidence="2 4" id="KW-0371">Homeobox</keyword>
<dbReference type="RefSeq" id="XP_022456821.1">
    <property type="nucleotide sequence ID" value="XM_022605343.1"/>
</dbReference>
<evidence type="ECO:0000256" key="2">
    <source>
        <dbReference type="ARBA" id="ARBA00023155"/>
    </source>
</evidence>
<feature type="DNA-binding region" description="Homeobox" evidence="4">
    <location>
        <begin position="187"/>
        <end position="246"/>
    </location>
</feature>
<feature type="compositionally biased region" description="Polar residues" evidence="6">
    <location>
        <begin position="163"/>
        <end position="184"/>
    </location>
</feature>
<dbReference type="SMART" id="SM00389">
    <property type="entry name" value="HOX"/>
    <property type="match status" value="1"/>
</dbReference>
<evidence type="ECO:0000256" key="6">
    <source>
        <dbReference type="SAM" id="MobiDB-lite"/>
    </source>
</evidence>
<feature type="compositionally biased region" description="Basic and acidic residues" evidence="6">
    <location>
        <begin position="291"/>
        <end position="306"/>
    </location>
</feature>
<feature type="compositionally biased region" description="Low complexity" evidence="6">
    <location>
        <begin position="7"/>
        <end position="45"/>
    </location>
</feature>
<dbReference type="GO" id="GO:0030154">
    <property type="term" value="P:cell differentiation"/>
    <property type="evidence" value="ECO:0007669"/>
    <property type="project" value="TreeGrafter"/>
</dbReference>
<dbReference type="EMBL" id="HG793125">
    <property type="protein sequence ID" value="CDK24806.1"/>
    <property type="molecule type" value="Genomic_DNA"/>
</dbReference>
<feature type="region of interest" description="Disordered" evidence="6">
    <location>
        <begin position="364"/>
        <end position="392"/>
    </location>
</feature>
<comment type="subcellular location">
    <subcellularLocation>
        <location evidence="4 5">Nucleus</location>
    </subcellularLocation>
</comment>
<dbReference type="GO" id="GO:0000978">
    <property type="term" value="F:RNA polymerase II cis-regulatory region sequence-specific DNA binding"/>
    <property type="evidence" value="ECO:0007669"/>
    <property type="project" value="TreeGrafter"/>
</dbReference>
<dbReference type="PROSITE" id="PS50071">
    <property type="entry name" value="HOMEOBOX_2"/>
    <property type="match status" value="1"/>
</dbReference>
<feature type="domain" description="Homeobox" evidence="7">
    <location>
        <begin position="185"/>
        <end position="245"/>
    </location>
</feature>
<evidence type="ECO:0000256" key="1">
    <source>
        <dbReference type="ARBA" id="ARBA00023125"/>
    </source>
</evidence>
<dbReference type="SUPFAM" id="SSF46689">
    <property type="entry name" value="Homeodomain-like"/>
    <property type="match status" value="1"/>
</dbReference>
<dbReference type="GO" id="GO:0000981">
    <property type="term" value="F:DNA-binding transcription factor activity, RNA polymerase II-specific"/>
    <property type="evidence" value="ECO:0007669"/>
    <property type="project" value="InterPro"/>
</dbReference>
<accession>W6MGA2</accession>
<dbReference type="OrthoDB" id="6159439at2759"/>
<evidence type="ECO:0000259" key="7">
    <source>
        <dbReference type="PROSITE" id="PS50071"/>
    </source>
</evidence>
<evidence type="ECO:0000256" key="4">
    <source>
        <dbReference type="PROSITE-ProRule" id="PRU00108"/>
    </source>
</evidence>
<dbReference type="HOGENOM" id="CLU_519773_0_0_1"/>
<dbReference type="InterPro" id="IPR009057">
    <property type="entry name" value="Homeodomain-like_sf"/>
</dbReference>
<feature type="region of interest" description="Disordered" evidence="6">
    <location>
        <begin position="263"/>
        <end position="329"/>
    </location>
</feature>
<dbReference type="GeneID" id="34518209"/>
<dbReference type="Pfam" id="PF00046">
    <property type="entry name" value="Homeodomain"/>
    <property type="match status" value="1"/>
</dbReference>
<organism evidence="8 9">
    <name type="scientific">Kuraishia capsulata CBS 1993</name>
    <dbReference type="NCBI Taxonomy" id="1382522"/>
    <lineage>
        <taxon>Eukaryota</taxon>
        <taxon>Fungi</taxon>
        <taxon>Dikarya</taxon>
        <taxon>Ascomycota</taxon>
        <taxon>Saccharomycotina</taxon>
        <taxon>Pichiomycetes</taxon>
        <taxon>Pichiales</taxon>
        <taxon>Pichiaceae</taxon>
        <taxon>Kuraishia</taxon>
    </lineage>
</organism>
<evidence type="ECO:0000313" key="9">
    <source>
        <dbReference type="Proteomes" id="UP000019384"/>
    </source>
</evidence>
<gene>
    <name evidence="8" type="ORF">KUCA_T00000773001</name>
</gene>
<dbReference type="PANTHER" id="PTHR24324">
    <property type="entry name" value="HOMEOBOX PROTEIN HHEX"/>
    <property type="match status" value="1"/>
</dbReference>
<dbReference type="AlphaFoldDB" id="W6MGA2"/>
<protein>
    <recommendedName>
        <fullName evidence="7">Homeobox domain-containing protein</fullName>
    </recommendedName>
</protein>
<evidence type="ECO:0000256" key="5">
    <source>
        <dbReference type="RuleBase" id="RU000682"/>
    </source>
</evidence>
<feature type="compositionally biased region" description="Polar residues" evidence="6">
    <location>
        <begin position="307"/>
        <end position="324"/>
    </location>
</feature>
<name>W6MGA2_9ASCO</name>
<feature type="compositionally biased region" description="Low complexity" evidence="6">
    <location>
        <begin position="65"/>
        <end position="108"/>
    </location>
</feature>
<reference evidence="8" key="1">
    <citation type="submission" date="2013-12" db="EMBL/GenBank/DDBJ databases">
        <authorList>
            <person name="Genoscope - CEA"/>
        </authorList>
    </citation>
    <scope>NUCLEOTIDE SEQUENCE</scope>
    <source>
        <strain evidence="8">CBS 1993</strain>
    </source>
</reference>
<sequence length="524" mass="56247">MATAELPTVATRTSSSSTTIISEPASSKSLPPLSSLLQSIGQSVSAPTSPTKRGSTDLLINKLKSASYSGSSASDATTTSTSLSQQTALPLPPALTSSLSPSSSSSSSHALDPLYRTPARPVSFLPNSSNSSPSGPPTGVFKDKSSPATGNKLLQTAEKKKQSFSFISHSPATFPIQDSNSEDGSTGRRKRRRTSPAELAMLKSEYEIGNTPNKARRTEIATRLGMTEKAVQIWFQNRRQSMRRKSHNDPDIVVEIPEIPAASAAAPSSSTTFQMSHTPRIEVASPTTSPEKSEESSPIRVTRIDDSPSSSFYGQTPQTMQHSSSPDRHASFKVTGVTHTLNLSSPNVPMMPPRATWAPSMITTPSRSKHENPNNVTPVRSSYPSSSAQGSTMTFRLGNSTKKTAGLLTPLESTTRKNKRPTWKVNASAALGHKEISTSVFASVDTPSKTKKAKLFVQEENTFNIYHDKDQKSVTSSLKSSNALQVKDENVKVVTEAKEKPDTSDIECVENLLALRAAPSRRAN</sequence>
<keyword evidence="9" id="KW-1185">Reference proteome</keyword>
<dbReference type="CDD" id="cd00086">
    <property type="entry name" value="homeodomain"/>
    <property type="match status" value="1"/>
</dbReference>